<keyword evidence="5" id="KW-1185">Reference proteome</keyword>
<evidence type="ECO:0000313" key="4">
    <source>
        <dbReference type="EMBL" id="KYP71846.1"/>
    </source>
</evidence>
<dbReference type="SUPFAM" id="SSF54447">
    <property type="entry name" value="ssDNA-binding transcriptional regulator domain"/>
    <property type="match status" value="1"/>
</dbReference>
<feature type="region of interest" description="Disordered" evidence="3">
    <location>
        <begin position="227"/>
        <end position="248"/>
    </location>
</feature>
<dbReference type="PANTHER" id="PTHR31745">
    <property type="entry name" value="SINGLE-STRANDED DNA-BINDING PROTEIN WHY2, MITOCHONDRIAL"/>
    <property type="match status" value="1"/>
</dbReference>
<reference evidence="4 5" key="1">
    <citation type="journal article" date="2012" name="Nat. Biotechnol.">
        <title>Draft genome sequence of pigeonpea (Cajanus cajan), an orphan legume crop of resource-poor farmers.</title>
        <authorList>
            <person name="Varshney R.K."/>
            <person name="Chen W."/>
            <person name="Li Y."/>
            <person name="Bharti A.K."/>
            <person name="Saxena R.K."/>
            <person name="Schlueter J.A."/>
            <person name="Donoghue M.T."/>
            <person name="Azam S."/>
            <person name="Fan G."/>
            <person name="Whaley A.M."/>
            <person name="Farmer A.D."/>
            <person name="Sheridan J."/>
            <person name="Iwata A."/>
            <person name="Tuteja R."/>
            <person name="Penmetsa R.V."/>
            <person name="Wu W."/>
            <person name="Upadhyaya H.D."/>
            <person name="Yang S.P."/>
            <person name="Shah T."/>
            <person name="Saxena K.B."/>
            <person name="Michael T."/>
            <person name="McCombie W.R."/>
            <person name="Yang B."/>
            <person name="Zhang G."/>
            <person name="Yang H."/>
            <person name="Wang J."/>
            <person name="Spillane C."/>
            <person name="Cook D.R."/>
            <person name="May G.D."/>
            <person name="Xu X."/>
            <person name="Jackson S.A."/>
        </authorList>
    </citation>
    <scope>NUCLEOTIDE SEQUENCE [LARGE SCALE GENOMIC DNA]</scope>
    <source>
        <strain evidence="5">cv. Asha</strain>
    </source>
</reference>
<dbReference type="GO" id="GO:0005739">
    <property type="term" value="C:mitochondrion"/>
    <property type="evidence" value="ECO:0007669"/>
    <property type="project" value="EnsemblPlants"/>
</dbReference>
<proteinExistence type="inferred from homology"/>
<evidence type="ECO:0000256" key="2">
    <source>
        <dbReference type="ARBA" id="ARBA00022946"/>
    </source>
</evidence>
<dbReference type="Pfam" id="PF08536">
    <property type="entry name" value="Whirly"/>
    <property type="match status" value="1"/>
</dbReference>
<dbReference type="GO" id="GO:0003729">
    <property type="term" value="F:mRNA binding"/>
    <property type="evidence" value="ECO:0007669"/>
    <property type="project" value="EnsemblPlants"/>
</dbReference>
<organism evidence="4 5">
    <name type="scientific">Cajanus cajan</name>
    <name type="common">Pigeon pea</name>
    <name type="synonym">Cajanus indicus</name>
    <dbReference type="NCBI Taxonomy" id="3821"/>
    <lineage>
        <taxon>Eukaryota</taxon>
        <taxon>Viridiplantae</taxon>
        <taxon>Streptophyta</taxon>
        <taxon>Embryophyta</taxon>
        <taxon>Tracheophyta</taxon>
        <taxon>Spermatophyta</taxon>
        <taxon>Magnoliopsida</taxon>
        <taxon>eudicotyledons</taxon>
        <taxon>Gunneridae</taxon>
        <taxon>Pentapetalae</taxon>
        <taxon>rosids</taxon>
        <taxon>fabids</taxon>
        <taxon>Fabales</taxon>
        <taxon>Fabaceae</taxon>
        <taxon>Papilionoideae</taxon>
        <taxon>50 kb inversion clade</taxon>
        <taxon>NPAAA clade</taxon>
        <taxon>indigoferoid/millettioid clade</taxon>
        <taxon>Phaseoleae</taxon>
        <taxon>Cajanus</taxon>
    </lineage>
</organism>
<dbReference type="Gene3D" id="2.30.31.10">
    <property type="entry name" value="Transcriptional Coactivator Pc4, Chain A"/>
    <property type="match status" value="1"/>
</dbReference>
<protein>
    <submittedName>
        <fullName evidence="4">Uncharacterized protein</fullName>
    </submittedName>
</protein>
<dbReference type="GO" id="GO:1990391">
    <property type="term" value="C:DNA repair complex"/>
    <property type="evidence" value="ECO:0007669"/>
    <property type="project" value="EnsemblPlants"/>
</dbReference>
<evidence type="ECO:0000313" key="5">
    <source>
        <dbReference type="Proteomes" id="UP000075243"/>
    </source>
</evidence>
<accession>A0A151TXT4</accession>
<dbReference type="Gramene" id="C.cajan_10808.t">
    <property type="protein sequence ID" value="C.cajan_10808.t"/>
    <property type="gene ID" value="C.cajan_10808"/>
</dbReference>
<dbReference type="EMBL" id="CM003605">
    <property type="protein sequence ID" value="KYP71846.1"/>
    <property type="molecule type" value="Genomic_DNA"/>
</dbReference>
<dbReference type="PANTHER" id="PTHR31745:SF1">
    <property type="entry name" value="SINGLE-STRANDED DNA-BINDING PROTEIN WHY2, MITOCHONDRIAL"/>
    <property type="match status" value="1"/>
</dbReference>
<evidence type="ECO:0000256" key="3">
    <source>
        <dbReference type="SAM" id="MobiDB-lite"/>
    </source>
</evidence>
<dbReference type="OMA" id="SCELFHD"/>
<keyword evidence="2" id="KW-0809">Transit peptide</keyword>
<dbReference type="GO" id="GO:0006952">
    <property type="term" value="P:defense response"/>
    <property type="evidence" value="ECO:0007669"/>
    <property type="project" value="InterPro"/>
</dbReference>
<dbReference type="AlphaFoldDB" id="A0A151TXT4"/>
<dbReference type="GO" id="GO:0003697">
    <property type="term" value="F:single-stranded DNA binding"/>
    <property type="evidence" value="ECO:0007669"/>
    <property type="project" value="EnsemblPlants"/>
</dbReference>
<dbReference type="GO" id="GO:0006355">
    <property type="term" value="P:regulation of DNA-templated transcription"/>
    <property type="evidence" value="ECO:0007669"/>
    <property type="project" value="InterPro"/>
</dbReference>
<dbReference type="InterPro" id="IPR009044">
    <property type="entry name" value="ssDNA-bd_transcriptional_reg"/>
</dbReference>
<gene>
    <name evidence="4" type="ORF">KK1_011122</name>
</gene>
<dbReference type="Proteomes" id="UP000075243">
    <property type="component" value="Chromosome 3"/>
</dbReference>
<dbReference type="InterPro" id="IPR013742">
    <property type="entry name" value="Whirly"/>
</dbReference>
<evidence type="ECO:0000256" key="1">
    <source>
        <dbReference type="ARBA" id="ARBA00006061"/>
    </source>
</evidence>
<comment type="similarity">
    <text evidence="1">Belongs to the Whirly family.</text>
</comment>
<sequence length="248" mass="27485">MLKLSRVLPLTSTSRHRLLEALSPRKVEVGDCLRDRPEFTSSSAGISTAANSYAAKGIALYKWYTSDRVFAPYTVYKGKAAFSLSPCLPTFTKLESGSVVVDRRGTMMMNFMHSIGERKYDWEKRQRFALSATEVGSLITMGPQDSCEFFHDPSMLSSNAGQVRKSLSIKPNSNGYFVSLTVVNNLLNTKDQFSVPITAAEFAVMKTACSFALPHIMGWDQITKQQSRGTAGLQPKSGSQVLDLEWEK</sequence>
<name>A0A151TXT4_CAJCA</name>
<dbReference type="GO" id="GO:0006281">
    <property type="term" value="P:DNA repair"/>
    <property type="evidence" value="ECO:0007669"/>
    <property type="project" value="EnsemblPlants"/>
</dbReference>